<dbReference type="PANTHER" id="PTHR35861">
    <property type="match status" value="1"/>
</dbReference>
<feature type="domain" description="Tail sheath protein subtilisin-like" evidence="2">
    <location>
        <begin position="266"/>
        <end position="355"/>
    </location>
</feature>
<evidence type="ECO:0000256" key="1">
    <source>
        <dbReference type="ARBA" id="ARBA00008005"/>
    </source>
</evidence>
<dbReference type="AlphaFoldDB" id="A0A848J9F9"/>
<dbReference type="InterPro" id="IPR052042">
    <property type="entry name" value="Tail_sheath_structural"/>
</dbReference>
<dbReference type="EMBL" id="JABBNU010000009">
    <property type="protein sequence ID" value="NMM49682.1"/>
    <property type="molecule type" value="Genomic_DNA"/>
</dbReference>
<comment type="caution">
    <text evidence="4">The sequence shown here is derived from an EMBL/GenBank/DDBJ whole genome shotgun (WGS) entry which is preliminary data.</text>
</comment>
<proteinExistence type="inferred from homology"/>
<feature type="domain" description="Tail sheath protein C-terminal" evidence="3">
    <location>
        <begin position="359"/>
        <end position="463"/>
    </location>
</feature>
<reference evidence="4 5" key="1">
    <citation type="submission" date="2020-04" db="EMBL/GenBank/DDBJ databases">
        <title>Flammeovirgaceae bacterium KN852 isolated from deep sea.</title>
        <authorList>
            <person name="Zhang D.-C."/>
        </authorList>
    </citation>
    <scope>NUCLEOTIDE SEQUENCE [LARGE SCALE GENOMIC DNA]</scope>
    <source>
        <strain evidence="4 5">KN852</strain>
    </source>
</reference>
<keyword evidence="5" id="KW-1185">Reference proteome</keyword>
<dbReference type="PANTHER" id="PTHR35861:SF1">
    <property type="entry name" value="PHAGE TAIL SHEATH PROTEIN"/>
    <property type="match status" value="1"/>
</dbReference>
<evidence type="ECO:0000259" key="2">
    <source>
        <dbReference type="Pfam" id="PF04984"/>
    </source>
</evidence>
<dbReference type="Pfam" id="PF04984">
    <property type="entry name" value="Phage_sheath_1"/>
    <property type="match status" value="1"/>
</dbReference>
<accession>A0A848J9F9</accession>
<comment type="similarity">
    <text evidence="1">Belongs to the myoviridae tail sheath protein family.</text>
</comment>
<organism evidence="4 5">
    <name type="scientific">Marinigracilibium pacificum</name>
    <dbReference type="NCBI Taxonomy" id="2729599"/>
    <lineage>
        <taxon>Bacteria</taxon>
        <taxon>Pseudomonadati</taxon>
        <taxon>Bacteroidota</taxon>
        <taxon>Cytophagia</taxon>
        <taxon>Cytophagales</taxon>
        <taxon>Flammeovirgaceae</taxon>
        <taxon>Marinigracilibium</taxon>
    </lineage>
</organism>
<dbReference type="Gene3D" id="3.40.50.11780">
    <property type="match status" value="1"/>
</dbReference>
<evidence type="ECO:0000313" key="5">
    <source>
        <dbReference type="Proteomes" id="UP000559010"/>
    </source>
</evidence>
<dbReference type="Proteomes" id="UP000559010">
    <property type="component" value="Unassembled WGS sequence"/>
</dbReference>
<dbReference type="InterPro" id="IPR035089">
    <property type="entry name" value="Phage_sheath_subtilisin"/>
</dbReference>
<dbReference type="RefSeq" id="WP_169683030.1">
    <property type="nucleotide sequence ID" value="NZ_JABBNU010000009.1"/>
</dbReference>
<evidence type="ECO:0000313" key="4">
    <source>
        <dbReference type="EMBL" id="NMM49682.1"/>
    </source>
</evidence>
<dbReference type="Pfam" id="PF17482">
    <property type="entry name" value="Phage_sheath_1C"/>
    <property type="match status" value="1"/>
</dbReference>
<gene>
    <name evidence="4" type="ORF">HH304_14840</name>
</gene>
<protein>
    <submittedName>
        <fullName evidence="4">Phage tail sheath family protein</fullName>
    </submittedName>
</protein>
<dbReference type="InterPro" id="IPR020287">
    <property type="entry name" value="Tail_sheath_C"/>
</dbReference>
<name>A0A848J9F9_9BACT</name>
<sequence length="470" mass="50646">MLPPKTPGVYIEEISTLPASIASVETAIPAFIGYTEDATLLNTPTRITSLLEYIDKFGGAPPQSFTLTLDDIYTDGVLTTRTYTVDDPTASIFKLYHSLELYFNNGGGPCYIVSVGAYSGGTVAPGTADPKVGLLGGIAATEKVDEPTLYVFPDAISLADETAYGSIVKDALAMCNKLQDRFTICDVFDNGTATGITDFRGELGMDYLKYGAAYYPSLQTSLNYVTDKDNSNITHNITINGTAPVPAPTNHTGTLTAVETADQVIFRGFQAEIKKKFMTLPASGAIAGVYARVDANSGVWKAPANVSLNSVTAPTVKVTHEQQAGLNVDASTGKSINVIRTFSGKGILVWGARTLAGNDNEWRYVPVRRLYITVEESVKKATEFVVFEPNSATTWVRVKAMIENYLTSLWRDGALAGAKPEDAFFVKIGLGETMTSQDILEGRMNVEIGMAAVRPAEFIILKFSHKLQEA</sequence>
<evidence type="ECO:0000259" key="3">
    <source>
        <dbReference type="Pfam" id="PF17482"/>
    </source>
</evidence>